<reference evidence="1 2" key="1">
    <citation type="submission" date="2013-09" db="EMBL/GenBank/DDBJ databases">
        <title>High correlation between genotypes and phenotypes of environmental bacteria Comamonas testosteroni strains.</title>
        <authorList>
            <person name="Liu L."/>
            <person name="Zhu W."/>
            <person name="Xia X."/>
            <person name="Xu B."/>
            <person name="Luo M."/>
            <person name="Wang G."/>
        </authorList>
    </citation>
    <scope>NUCLEOTIDE SEQUENCE [LARGE SCALE GENOMIC DNA]</scope>
    <source>
        <strain evidence="1 2">DF2</strain>
    </source>
</reference>
<evidence type="ECO:0000313" key="1">
    <source>
        <dbReference type="EMBL" id="KGH12153.1"/>
    </source>
</evidence>
<evidence type="ECO:0000313" key="2">
    <source>
        <dbReference type="Proteomes" id="UP000029549"/>
    </source>
</evidence>
<protein>
    <submittedName>
        <fullName evidence="1">Tail protein X</fullName>
    </submittedName>
</protein>
<proteinExistence type="predicted"/>
<dbReference type="Pfam" id="PF05489">
    <property type="entry name" value="Phage_tail_X"/>
    <property type="match status" value="1"/>
</dbReference>
<accession>A0A0E3BYA4</accession>
<dbReference type="EMBL" id="AWTP01000107">
    <property type="protein sequence ID" value="KGH12153.1"/>
    <property type="molecule type" value="Genomic_DNA"/>
</dbReference>
<sequence>MAAEIRTQQGETVDALCWRHYGRTLGMTEAVLQANPGLATLGLVLPQGMLVSMPDLPAPQPKPIVQLWD</sequence>
<dbReference type="RefSeq" id="WP_034396935.1">
    <property type="nucleotide sequence ID" value="NZ_AWTO01000206.1"/>
</dbReference>
<dbReference type="AlphaFoldDB" id="A0A0E3BYA4"/>
<comment type="caution">
    <text evidence="1">The sequence shown here is derived from an EMBL/GenBank/DDBJ whole genome shotgun (WGS) entry which is preliminary data.</text>
</comment>
<dbReference type="Proteomes" id="UP000029549">
    <property type="component" value="Unassembled WGS sequence"/>
</dbReference>
<gene>
    <name evidence="1" type="ORF">P608_11520</name>
</gene>
<name>A0A0E3BYA4_9BURK</name>
<dbReference type="InterPro" id="IPR008861">
    <property type="entry name" value="GpX-like"/>
</dbReference>
<organism evidence="1 2">
    <name type="scientific">Comamonas thiooxydans</name>
    <dbReference type="NCBI Taxonomy" id="363952"/>
    <lineage>
        <taxon>Bacteria</taxon>
        <taxon>Pseudomonadati</taxon>
        <taxon>Pseudomonadota</taxon>
        <taxon>Betaproteobacteria</taxon>
        <taxon>Burkholderiales</taxon>
        <taxon>Comamonadaceae</taxon>
        <taxon>Comamonas</taxon>
    </lineage>
</organism>
<keyword evidence="2" id="KW-1185">Reference proteome</keyword>